<evidence type="ECO:0000313" key="2">
    <source>
        <dbReference type="EMBL" id="MBS9522894.1"/>
    </source>
</evidence>
<dbReference type="InterPro" id="IPR038765">
    <property type="entry name" value="Papain-like_cys_pep_sf"/>
</dbReference>
<gene>
    <name evidence="2" type="ORF">KI659_02585</name>
</gene>
<dbReference type="Proteomes" id="UP001319104">
    <property type="component" value="Unassembled WGS sequence"/>
</dbReference>
<comment type="caution">
    <text evidence="2">The sequence shown here is derived from an EMBL/GenBank/DDBJ whole genome shotgun (WGS) entry which is preliminary data.</text>
</comment>
<name>A0AAP2CG09_9BACT</name>
<reference evidence="2 3" key="1">
    <citation type="submission" date="2021-05" db="EMBL/GenBank/DDBJ databases">
        <authorList>
            <person name="Zhang Z.D."/>
            <person name="Osman G."/>
        </authorList>
    </citation>
    <scope>NUCLEOTIDE SEQUENCE [LARGE SCALE GENOMIC DNA]</scope>
    <source>
        <strain evidence="2 3">KCTC 32217</strain>
    </source>
</reference>
<protein>
    <submittedName>
        <fullName evidence="2">Transglutaminase family protein</fullName>
    </submittedName>
</protein>
<proteinExistence type="predicted"/>
<dbReference type="SMART" id="SM00460">
    <property type="entry name" value="TGc"/>
    <property type="match status" value="1"/>
</dbReference>
<dbReference type="InterPro" id="IPR013589">
    <property type="entry name" value="Bac_transglu_N"/>
</dbReference>
<dbReference type="EMBL" id="JAHCMY010000001">
    <property type="protein sequence ID" value="MBS9522894.1"/>
    <property type="molecule type" value="Genomic_DNA"/>
</dbReference>
<dbReference type="AlphaFoldDB" id="A0AAP2CG09"/>
<dbReference type="PANTHER" id="PTHR33490:SF1">
    <property type="entry name" value="SLL1233 PROTEIN"/>
    <property type="match status" value="1"/>
</dbReference>
<dbReference type="SUPFAM" id="SSF54001">
    <property type="entry name" value="Cysteine proteinases"/>
    <property type="match status" value="1"/>
</dbReference>
<dbReference type="PANTHER" id="PTHR33490">
    <property type="entry name" value="BLR5614 PROTEIN-RELATED"/>
    <property type="match status" value="1"/>
</dbReference>
<dbReference type="Pfam" id="PF08379">
    <property type="entry name" value="Bact_transglu_N"/>
    <property type="match status" value="1"/>
</dbReference>
<feature type="domain" description="Transglutaminase-like" evidence="1">
    <location>
        <begin position="175"/>
        <end position="239"/>
    </location>
</feature>
<dbReference type="RefSeq" id="WP_213943770.1">
    <property type="nucleotide sequence ID" value="NZ_JAHBGI010000010.1"/>
</dbReference>
<sequence>MKSLRIVHHTRYAYSEKVQLNPHAIFMHPLQRDHFELKEYDLKISPGPVDQQLRFNIDGNPHHLAWFEGETDRLEIVIEFSAELRHFNPFAFILDHQFTERFQQNLNTFYTPEEKQLLYASLQYEPKEEIKNLAHIFFHENENPLTFLNRILHYIHQEWEHIVREDDGLWLPIKTLREKIGSCRDLSWMLIQMLRSLGLAAKFVSGYAYNPELEEGHELHAWVEVYLPGAGWVGIDPSLGLFTDEHYIPLASSAIPKLTLPVVGTYGGTAKSTLESKVYITPE</sequence>
<evidence type="ECO:0000313" key="3">
    <source>
        <dbReference type="Proteomes" id="UP001319104"/>
    </source>
</evidence>
<dbReference type="Pfam" id="PF01841">
    <property type="entry name" value="Transglut_core"/>
    <property type="match status" value="1"/>
</dbReference>
<organism evidence="2 3">
    <name type="scientific">Litoribacter ruber</name>
    <dbReference type="NCBI Taxonomy" id="702568"/>
    <lineage>
        <taxon>Bacteria</taxon>
        <taxon>Pseudomonadati</taxon>
        <taxon>Bacteroidota</taxon>
        <taxon>Cytophagia</taxon>
        <taxon>Cytophagales</taxon>
        <taxon>Cyclobacteriaceae</taxon>
        <taxon>Litoribacter</taxon>
    </lineage>
</organism>
<evidence type="ECO:0000259" key="1">
    <source>
        <dbReference type="SMART" id="SM00460"/>
    </source>
</evidence>
<accession>A0AAP2CG09</accession>
<dbReference type="InterPro" id="IPR002931">
    <property type="entry name" value="Transglutaminase-like"/>
</dbReference>
<dbReference type="Gene3D" id="3.10.620.30">
    <property type="match status" value="1"/>
</dbReference>
<keyword evidence="3" id="KW-1185">Reference proteome</keyword>